<proteinExistence type="predicted"/>
<accession>A0ABN2VT60</accession>
<comment type="caution">
    <text evidence="1">The sequence shown here is derived from an EMBL/GenBank/DDBJ whole genome shotgun (WGS) entry which is preliminary data.</text>
</comment>
<dbReference type="EMBL" id="BAAAPY010000001">
    <property type="protein sequence ID" value="GAA2071801.1"/>
    <property type="molecule type" value="Genomic_DNA"/>
</dbReference>
<dbReference type="Proteomes" id="UP001501480">
    <property type="component" value="Unassembled WGS sequence"/>
</dbReference>
<evidence type="ECO:0000313" key="1">
    <source>
        <dbReference type="EMBL" id="GAA2071801.1"/>
    </source>
</evidence>
<keyword evidence="2" id="KW-1185">Reference proteome</keyword>
<organism evidence="1 2">
    <name type="scientific">Aeromicrobium halocynthiae</name>
    <dbReference type="NCBI Taxonomy" id="560557"/>
    <lineage>
        <taxon>Bacteria</taxon>
        <taxon>Bacillati</taxon>
        <taxon>Actinomycetota</taxon>
        <taxon>Actinomycetes</taxon>
        <taxon>Propionibacteriales</taxon>
        <taxon>Nocardioidaceae</taxon>
        <taxon>Aeromicrobium</taxon>
    </lineage>
</organism>
<protein>
    <submittedName>
        <fullName evidence="1">Uncharacterized protein</fullName>
    </submittedName>
</protein>
<reference evidence="1 2" key="1">
    <citation type="journal article" date="2019" name="Int. J. Syst. Evol. Microbiol.">
        <title>The Global Catalogue of Microorganisms (GCM) 10K type strain sequencing project: providing services to taxonomists for standard genome sequencing and annotation.</title>
        <authorList>
            <consortium name="The Broad Institute Genomics Platform"/>
            <consortium name="The Broad Institute Genome Sequencing Center for Infectious Disease"/>
            <person name="Wu L."/>
            <person name="Ma J."/>
        </authorList>
    </citation>
    <scope>NUCLEOTIDE SEQUENCE [LARGE SCALE GENOMIC DNA]</scope>
    <source>
        <strain evidence="1 2">JCM 15749</strain>
    </source>
</reference>
<sequence>MRPEVVENARDVAPDMDAFVETCTTYSLAVSTWFHANDSDEASEPVTRRLLGAGHRYVGVGAGLAAGGAADSR</sequence>
<name>A0ABN2VT60_9ACTN</name>
<evidence type="ECO:0000313" key="2">
    <source>
        <dbReference type="Proteomes" id="UP001501480"/>
    </source>
</evidence>
<gene>
    <name evidence="1" type="ORF">GCM10009821_07200</name>
</gene>